<dbReference type="RefSeq" id="WP_094098555.1">
    <property type="nucleotide sequence ID" value="NZ_CP021361.1"/>
</dbReference>
<proteinExistence type="predicted"/>
<dbReference type="KEGG" id="acin:CBP34_15470"/>
<protein>
    <recommendedName>
        <fullName evidence="2">NrS-1 polymerase-like helicase domain-containing protein</fullName>
    </recommendedName>
</protein>
<feature type="compositionally biased region" description="Polar residues" evidence="1">
    <location>
        <begin position="8"/>
        <end position="20"/>
    </location>
</feature>
<dbReference type="Pfam" id="PF19263">
    <property type="entry name" value="DUF5906"/>
    <property type="match status" value="1"/>
</dbReference>
<dbReference type="EMBL" id="CP021361">
    <property type="protein sequence ID" value="ART52784.1"/>
    <property type="molecule type" value="Genomic_DNA"/>
</dbReference>
<dbReference type="SUPFAM" id="SSF52540">
    <property type="entry name" value="P-loop containing nucleoside triphosphate hydrolases"/>
    <property type="match status" value="1"/>
</dbReference>
<feature type="domain" description="NrS-1 polymerase-like helicase" evidence="2">
    <location>
        <begin position="499"/>
        <end position="613"/>
    </location>
</feature>
<keyword evidence="4" id="KW-1185">Reference proteome</keyword>
<accession>A0A240U5Q8</accession>
<dbReference type="InterPro" id="IPR045455">
    <property type="entry name" value="NrS-1_pol-like_helicase"/>
</dbReference>
<evidence type="ECO:0000256" key="1">
    <source>
        <dbReference type="SAM" id="MobiDB-lite"/>
    </source>
</evidence>
<evidence type="ECO:0000259" key="2">
    <source>
        <dbReference type="Pfam" id="PF19263"/>
    </source>
</evidence>
<name>A0A240U5Q8_9BURK</name>
<sequence>MAKEKTNEGSMMQVSYFNHPTDNEPKAREMAWPDLAKQLCSPAPSRPGKKGPGFTCARYKPGSTRGNAGVESLSAAVLDFDDGTTPESVLTRLSGLEAVVYSTFRDHPAHRRFRLVLPLAAECPKPQWAALWQAINHACGGCADPAAKDAARLSYLPAQPTDTAAWLEAHDDKEGAALLILFNGEPKQAAPIHQTGAVLSVAEWLERAGIAPTPAHHDDAPARDDTEPLTLTRDQLIEAAQRITLEGCRAVLERPDASEGECWRDCVLLPLRNTAYWDRDRADDLYEAYEVASAQLPGDTSNNAAQWRARTKPTGSNPRTIGTFIRACGGSAPTADGFGDALAAPIDRSTRDAFFYFAPAGMFIDRTTRDQWPAKSVDASVKWETRTIRNADGTEKEARTQPSKWIERNRAVHQMSWLPGAGEVAEGVVIMEAGEVPSPDNRVFNLYRPPAVIDGDARQAGKWLDHLHTIYPDDADHLCRWMAYHVQQPAGKCNHAIVLIGSPGIGKDTMLEPLVHGVGPWNFADIKPGQLVARFNGYRRNKVIRVNEAHDTGDEINRHGIYEAAKVLIAAPPEVLMVDEKHRKEYAIPNKCGVVFTSNHPTDAMYLPADDRRHYVAASNANKEMFTGDYWADLWSWYHAGGLGHAVAYLQGLDLATFNPKAPPPLTPAFWTLVSSGEAPEDGDLRDLIAAVGSPIVLTLDDLIEKADHRMFEELRSAAKRRQWQHRLGRAGYLPVRNPGTTDGRWKIDGKNRAVYGQQGGTYAQHCAAIAAMSEKVREVRGSDHQLF</sequence>
<dbReference type="AlphaFoldDB" id="A0A240U5Q8"/>
<reference evidence="3 4" key="1">
    <citation type="submission" date="2017-05" db="EMBL/GenBank/DDBJ databases">
        <title>Polyphasic characterization of four soil-derived phenanthrene-degrading Acidovorax strains and proposal of Acidovorax phenanthrenivorans sp. nov.</title>
        <authorList>
            <person name="Singleton D.R."/>
            <person name="Lee J."/>
            <person name="Dickey A.N."/>
            <person name="Stroud A."/>
            <person name="Scholl E.H."/>
            <person name="Wright F.A."/>
            <person name="Aitken M.D."/>
        </authorList>
    </citation>
    <scope>NUCLEOTIDE SEQUENCE [LARGE SCALE GENOMIC DNA]</scope>
    <source>
        <strain evidence="3">NA3</strain>
    </source>
</reference>
<feature type="region of interest" description="Disordered" evidence="1">
    <location>
        <begin position="1"/>
        <end position="26"/>
    </location>
</feature>
<evidence type="ECO:0000313" key="4">
    <source>
        <dbReference type="Proteomes" id="UP000194432"/>
    </source>
</evidence>
<organism evidence="3 4">
    <name type="scientific">Acidovorax carolinensis</name>
    <dbReference type="NCBI Taxonomy" id="553814"/>
    <lineage>
        <taxon>Bacteria</taxon>
        <taxon>Pseudomonadati</taxon>
        <taxon>Pseudomonadota</taxon>
        <taxon>Betaproteobacteria</taxon>
        <taxon>Burkholderiales</taxon>
        <taxon>Comamonadaceae</taxon>
        <taxon>Acidovorax</taxon>
    </lineage>
</organism>
<dbReference type="Proteomes" id="UP000194432">
    <property type="component" value="Chromosome 1"/>
</dbReference>
<evidence type="ECO:0000313" key="3">
    <source>
        <dbReference type="EMBL" id="ART52784.1"/>
    </source>
</evidence>
<gene>
    <name evidence="3" type="ORF">CBP34_15470</name>
</gene>
<dbReference type="InterPro" id="IPR027417">
    <property type="entry name" value="P-loop_NTPase"/>
</dbReference>